<gene>
    <name evidence="1" type="ORF">S06H3_27164</name>
</gene>
<evidence type="ECO:0000313" key="1">
    <source>
        <dbReference type="EMBL" id="GAI32393.1"/>
    </source>
</evidence>
<proteinExistence type="predicted"/>
<sequence length="40" mass="5047">MTYIKGRPIGHLRRWMKRELASKGRLRQWLHRDKKNMKNR</sequence>
<dbReference type="AlphaFoldDB" id="X1MM65"/>
<reference evidence="1" key="1">
    <citation type="journal article" date="2014" name="Front. Microbiol.">
        <title>High frequency of phylogenetically diverse reductive dehalogenase-homologous genes in deep subseafloor sedimentary metagenomes.</title>
        <authorList>
            <person name="Kawai M."/>
            <person name="Futagami T."/>
            <person name="Toyoda A."/>
            <person name="Takaki Y."/>
            <person name="Nishi S."/>
            <person name="Hori S."/>
            <person name="Arai W."/>
            <person name="Tsubouchi T."/>
            <person name="Morono Y."/>
            <person name="Uchiyama I."/>
            <person name="Ito T."/>
            <person name="Fujiyama A."/>
            <person name="Inagaki F."/>
            <person name="Takami H."/>
        </authorList>
    </citation>
    <scope>NUCLEOTIDE SEQUENCE</scope>
    <source>
        <strain evidence="1">Expedition CK06-06</strain>
    </source>
</reference>
<protein>
    <submittedName>
        <fullName evidence="1">Uncharacterized protein</fullName>
    </submittedName>
</protein>
<accession>X1MM65</accession>
<name>X1MM65_9ZZZZ</name>
<comment type="caution">
    <text evidence="1">The sequence shown here is derived from an EMBL/GenBank/DDBJ whole genome shotgun (WGS) entry which is preliminary data.</text>
</comment>
<organism evidence="1">
    <name type="scientific">marine sediment metagenome</name>
    <dbReference type="NCBI Taxonomy" id="412755"/>
    <lineage>
        <taxon>unclassified sequences</taxon>
        <taxon>metagenomes</taxon>
        <taxon>ecological metagenomes</taxon>
    </lineage>
</organism>
<dbReference type="EMBL" id="BARV01015743">
    <property type="protein sequence ID" value="GAI32393.1"/>
    <property type="molecule type" value="Genomic_DNA"/>
</dbReference>